<dbReference type="EMBL" id="LMBR01000132">
    <property type="protein sequence ID" value="KUL28697.1"/>
    <property type="molecule type" value="Genomic_DNA"/>
</dbReference>
<evidence type="ECO:0000313" key="1">
    <source>
        <dbReference type="EMBL" id="KUL28697.1"/>
    </source>
</evidence>
<sequence length="84" mass="9485">MNRLHTVTLYGKKDCCLCDQAMTVLYRVQASVPFVLEKVDIASQPDLFEKFGEQIPVILVDGVAAFRYRVREDRLAALLAEPAQ</sequence>
<dbReference type="PANTHER" id="PTHR33558">
    <property type="entry name" value="GLUTAREDOXIN-LIKE PROTEIN C5ORF63 HOMOLOG"/>
    <property type="match status" value="1"/>
</dbReference>
<name>A0A101JL05_CHLLI</name>
<dbReference type="InterPro" id="IPR036249">
    <property type="entry name" value="Thioredoxin-like_sf"/>
</dbReference>
<dbReference type="Proteomes" id="UP000053937">
    <property type="component" value="Unassembled WGS sequence"/>
</dbReference>
<dbReference type="InterPro" id="IPR008554">
    <property type="entry name" value="Glutaredoxin-like"/>
</dbReference>
<dbReference type="Pfam" id="PF05768">
    <property type="entry name" value="Glrx-like"/>
    <property type="match status" value="1"/>
</dbReference>
<evidence type="ECO:0000313" key="2">
    <source>
        <dbReference type="Proteomes" id="UP000053937"/>
    </source>
</evidence>
<organism evidence="1 2">
    <name type="scientific">Chlorobium limicola</name>
    <dbReference type="NCBI Taxonomy" id="1092"/>
    <lineage>
        <taxon>Bacteria</taxon>
        <taxon>Pseudomonadati</taxon>
        <taxon>Chlorobiota</taxon>
        <taxon>Chlorobiia</taxon>
        <taxon>Chlorobiales</taxon>
        <taxon>Chlorobiaceae</taxon>
        <taxon>Chlorobium/Pelodictyon group</taxon>
        <taxon>Chlorobium</taxon>
    </lineage>
</organism>
<accession>A0A101JL05</accession>
<dbReference type="OrthoDB" id="32865at2"/>
<comment type="caution">
    <text evidence="1">The sequence shown here is derived from an EMBL/GenBank/DDBJ whole genome shotgun (WGS) entry which is preliminary data.</text>
</comment>
<reference evidence="1 2" key="1">
    <citation type="submission" date="2015-10" db="EMBL/GenBank/DDBJ databases">
        <title>Draft Genome Sequence of Chlorobium limicola strain Frasassi Growing under Artificial Lighting in the Frasassi Cave System.</title>
        <authorList>
            <person name="Mansor M."/>
            <person name="Macalady J."/>
        </authorList>
    </citation>
    <scope>NUCLEOTIDE SEQUENCE [LARGE SCALE GENOMIC DNA]</scope>
    <source>
        <strain evidence="1 2">Frasassi</strain>
    </source>
</reference>
<proteinExistence type="predicted"/>
<dbReference type="RefSeq" id="WP_059138964.1">
    <property type="nucleotide sequence ID" value="NZ_LMBR01000132.1"/>
</dbReference>
<dbReference type="Gene3D" id="3.40.30.10">
    <property type="entry name" value="Glutaredoxin"/>
    <property type="match status" value="1"/>
</dbReference>
<dbReference type="InterPro" id="IPR052565">
    <property type="entry name" value="Glutaredoxin-like_YDR286C"/>
</dbReference>
<dbReference type="AlphaFoldDB" id="A0A101JL05"/>
<protein>
    <submittedName>
        <fullName evidence="1">Glutaredoxin</fullName>
    </submittedName>
</protein>
<gene>
    <name evidence="1" type="ORF">ASB62_05495</name>
</gene>
<dbReference type="SUPFAM" id="SSF52833">
    <property type="entry name" value="Thioredoxin-like"/>
    <property type="match status" value="1"/>
</dbReference>
<dbReference type="PANTHER" id="PTHR33558:SF1">
    <property type="entry name" value="GLUTAREDOXIN-LIKE PROTEIN C5ORF63 HOMOLOG"/>
    <property type="match status" value="1"/>
</dbReference>
<keyword evidence="2" id="KW-1185">Reference proteome</keyword>